<reference evidence="2" key="1">
    <citation type="journal article" date="2020" name="Nat. Commun.">
        <title>Large-scale genome sequencing of mycorrhizal fungi provides insights into the early evolution of symbiotic traits.</title>
        <authorList>
            <person name="Miyauchi S."/>
            <person name="Kiss E."/>
            <person name="Kuo A."/>
            <person name="Drula E."/>
            <person name="Kohler A."/>
            <person name="Sanchez-Garcia M."/>
            <person name="Morin E."/>
            <person name="Andreopoulos B."/>
            <person name="Barry K.W."/>
            <person name="Bonito G."/>
            <person name="Buee M."/>
            <person name="Carver A."/>
            <person name="Chen C."/>
            <person name="Cichocki N."/>
            <person name="Clum A."/>
            <person name="Culley D."/>
            <person name="Crous P.W."/>
            <person name="Fauchery L."/>
            <person name="Girlanda M."/>
            <person name="Hayes R.D."/>
            <person name="Keri Z."/>
            <person name="LaButti K."/>
            <person name="Lipzen A."/>
            <person name="Lombard V."/>
            <person name="Magnuson J."/>
            <person name="Maillard F."/>
            <person name="Murat C."/>
            <person name="Nolan M."/>
            <person name="Ohm R.A."/>
            <person name="Pangilinan J."/>
            <person name="Pereira M.F."/>
            <person name="Perotto S."/>
            <person name="Peter M."/>
            <person name="Pfister S."/>
            <person name="Riley R."/>
            <person name="Sitrit Y."/>
            <person name="Stielow J.B."/>
            <person name="Szollosi G."/>
            <person name="Zifcakova L."/>
            <person name="Stursova M."/>
            <person name="Spatafora J.W."/>
            <person name="Tedersoo L."/>
            <person name="Vaario L.M."/>
            <person name="Yamada A."/>
            <person name="Yan M."/>
            <person name="Wang P."/>
            <person name="Xu J."/>
            <person name="Bruns T."/>
            <person name="Baldrian P."/>
            <person name="Vilgalys R."/>
            <person name="Dunand C."/>
            <person name="Henrissat B."/>
            <person name="Grigoriev I.V."/>
            <person name="Hibbett D."/>
            <person name="Nagy L.G."/>
            <person name="Martin F.M."/>
        </authorList>
    </citation>
    <scope>NUCLEOTIDE SEQUENCE</scope>
    <source>
        <strain evidence="2">UP504</strain>
    </source>
</reference>
<comment type="caution">
    <text evidence="2">The sequence shown here is derived from an EMBL/GenBank/DDBJ whole genome shotgun (WGS) entry which is preliminary data.</text>
</comment>
<protein>
    <submittedName>
        <fullName evidence="2">Uncharacterized protein</fullName>
    </submittedName>
</protein>
<sequence length="166" mass="19214">MGWTDIGVKVLEITSRRAVATARQKSFERSVHEALRCAKLQSPERLRMREVMVEKTRRTQSERCLKDGNQETLVRCLDRSHGYSRQHHSSIYIPASYFRTNLSGCMEADLLPGVRKDMESTSSTDSRNIRQRKRRRHIGPIRTNLKIQKCSQDTSPAQFCSPHLNK</sequence>
<gene>
    <name evidence="2" type="ORF">BS47DRAFT_1158425</name>
</gene>
<feature type="compositionally biased region" description="Basic residues" evidence="1">
    <location>
        <begin position="129"/>
        <end position="139"/>
    </location>
</feature>
<evidence type="ECO:0000313" key="2">
    <source>
        <dbReference type="EMBL" id="KAF9511569.1"/>
    </source>
</evidence>
<evidence type="ECO:0000313" key="3">
    <source>
        <dbReference type="Proteomes" id="UP000886523"/>
    </source>
</evidence>
<name>A0A9P6DUF4_9AGAM</name>
<proteinExistence type="predicted"/>
<keyword evidence="3" id="KW-1185">Reference proteome</keyword>
<dbReference type="AlphaFoldDB" id="A0A9P6DUF4"/>
<dbReference type="EMBL" id="MU128998">
    <property type="protein sequence ID" value="KAF9511569.1"/>
    <property type="molecule type" value="Genomic_DNA"/>
</dbReference>
<organism evidence="2 3">
    <name type="scientific">Hydnum rufescens UP504</name>
    <dbReference type="NCBI Taxonomy" id="1448309"/>
    <lineage>
        <taxon>Eukaryota</taxon>
        <taxon>Fungi</taxon>
        <taxon>Dikarya</taxon>
        <taxon>Basidiomycota</taxon>
        <taxon>Agaricomycotina</taxon>
        <taxon>Agaricomycetes</taxon>
        <taxon>Cantharellales</taxon>
        <taxon>Hydnaceae</taxon>
        <taxon>Hydnum</taxon>
    </lineage>
</organism>
<accession>A0A9P6DUF4</accession>
<evidence type="ECO:0000256" key="1">
    <source>
        <dbReference type="SAM" id="MobiDB-lite"/>
    </source>
</evidence>
<dbReference type="Proteomes" id="UP000886523">
    <property type="component" value="Unassembled WGS sequence"/>
</dbReference>
<feature type="region of interest" description="Disordered" evidence="1">
    <location>
        <begin position="116"/>
        <end position="143"/>
    </location>
</feature>